<dbReference type="GO" id="GO:0032456">
    <property type="term" value="P:endocytic recycling"/>
    <property type="evidence" value="ECO:0007669"/>
    <property type="project" value="TreeGrafter"/>
</dbReference>
<dbReference type="PANTHER" id="PTHR14190:SF7">
    <property type="entry name" value="VACUOLAR PROTEIN SORTING-ASSOCIATED PROTEIN 52 HOMOLOG"/>
    <property type="match status" value="1"/>
</dbReference>
<evidence type="ECO:0000256" key="1">
    <source>
        <dbReference type="ARBA" id="ARBA00004601"/>
    </source>
</evidence>
<dbReference type="Proteomes" id="UP000478008">
    <property type="component" value="Unassembled WGS sequence"/>
</dbReference>
<evidence type="ECO:0000313" key="9">
    <source>
        <dbReference type="EMBL" id="VUG16649.1"/>
    </source>
</evidence>
<feature type="domain" description="Vps52 C-terminal" evidence="8">
    <location>
        <begin position="318"/>
        <end position="637"/>
    </location>
</feature>
<evidence type="ECO:0000256" key="2">
    <source>
        <dbReference type="ARBA" id="ARBA00008180"/>
    </source>
</evidence>
<dbReference type="InterPro" id="IPR007258">
    <property type="entry name" value="Vps52"/>
</dbReference>
<keyword evidence="5" id="KW-0333">Golgi apparatus</keyword>
<gene>
    <name evidence="9" type="ORF">DEBR0S1_22166G</name>
</gene>
<feature type="compositionally biased region" description="Polar residues" evidence="6">
    <location>
        <begin position="17"/>
        <end position="26"/>
    </location>
</feature>
<dbReference type="InterPro" id="IPR048361">
    <property type="entry name" value="Vps52_C"/>
</dbReference>
<evidence type="ECO:0000259" key="8">
    <source>
        <dbReference type="Pfam" id="PF20655"/>
    </source>
</evidence>
<proteinExistence type="inferred from homology"/>
<keyword evidence="4" id="KW-0653">Protein transport</keyword>
<sequence>MLPSGTVNGKYERFPSQDWQVNTGSDANKMEPTSRRISRRSISMHPKRKKNADTFKKDDTPMKRLQMMLRPEWEIDFMNELKDNPDEDCVEVTRQLEGVGNNYRSLEEMRYLETSEQNNDAQNISEKLAKLKRYGELINTSRRYLNPLSSYLTQFGLELNKLSGQMEFLQNRSNQFNSNIEDRKLLDAKLTPLINDLAIPPQIVKSVCKGNINRRWVENIQFIDEKREIYSNYRKRGLQTGTPVLSLHDLSRLLSILEMKCIERIRNYLILQVKRLRKPSTASQLVQKEMLEVKEIFSFLLAKNEKLANELRLAYCYTMRWYYKQHFLMYLSSLEKLKIIHVDKSVLLGMPRENESTTLTGSFFSRKSRSTLPEININEYLISIPKRFETLMSRDQTAMLAQIAETNKTRYWMEEGFKNFNQALLDNVSTEYLFLNEFFGVQTLEESIKFTKLIFTPVYKMGYSYTEFLSQESSDIFGILIMVRLCQGFEYEVQHRRISILDDYLNYQLILLWPKFQKLIDDNCTSMKKAASSSLTIKTISKNVMVPLSLTQNFGMIITNLIRLSSNLMFEIETWEPLTNSVIRLIDQFESCMKIMAGTLKDNKKHKAFLYNNFYLIYTMISNELEEEEQAEASQKEIKGSTLEAENRGVTEELEGKKTLAETEKDRFKRLVDKNSQEE</sequence>
<name>A0A7D9H0B5_DEKBR</name>
<dbReference type="GO" id="GO:0042147">
    <property type="term" value="P:retrograde transport, endosome to Golgi"/>
    <property type="evidence" value="ECO:0007669"/>
    <property type="project" value="TreeGrafter"/>
</dbReference>
<protein>
    <submittedName>
        <fullName evidence="9">DEBR0S1_22166g1_1</fullName>
    </submittedName>
</protein>
<evidence type="ECO:0000256" key="3">
    <source>
        <dbReference type="ARBA" id="ARBA00022448"/>
    </source>
</evidence>
<dbReference type="AlphaFoldDB" id="A0A7D9H0B5"/>
<dbReference type="Pfam" id="PF20655">
    <property type="entry name" value="Vps52_C"/>
    <property type="match status" value="1"/>
</dbReference>
<evidence type="ECO:0000256" key="5">
    <source>
        <dbReference type="ARBA" id="ARBA00023034"/>
    </source>
</evidence>
<dbReference type="Pfam" id="PF04129">
    <property type="entry name" value="Vps52_CC"/>
    <property type="match status" value="1"/>
</dbReference>
<feature type="domain" description="Vps52 coiled-coil" evidence="7">
    <location>
        <begin position="144"/>
        <end position="300"/>
    </location>
</feature>
<feature type="region of interest" description="Disordered" evidence="6">
    <location>
        <begin position="1"/>
        <end position="38"/>
    </location>
</feature>
<keyword evidence="3" id="KW-0813">Transport</keyword>
<keyword evidence="10" id="KW-1185">Reference proteome</keyword>
<comment type="similarity">
    <text evidence="2">Belongs to the VPS52 family.</text>
</comment>
<dbReference type="GO" id="GO:0019905">
    <property type="term" value="F:syntaxin binding"/>
    <property type="evidence" value="ECO:0007669"/>
    <property type="project" value="TreeGrafter"/>
</dbReference>
<dbReference type="PANTHER" id="PTHR14190">
    <property type="entry name" value="SUPPRESSOR OF ACTIN MUTATIONS 2/VACUOLAR PROTEIN SORTING 52"/>
    <property type="match status" value="1"/>
</dbReference>
<evidence type="ECO:0000256" key="4">
    <source>
        <dbReference type="ARBA" id="ARBA00022927"/>
    </source>
</evidence>
<evidence type="ECO:0000259" key="7">
    <source>
        <dbReference type="Pfam" id="PF04129"/>
    </source>
</evidence>
<dbReference type="GO" id="GO:0005829">
    <property type="term" value="C:cytosol"/>
    <property type="evidence" value="ECO:0007669"/>
    <property type="project" value="GOC"/>
</dbReference>
<comment type="subcellular location">
    <subcellularLocation>
        <location evidence="1">Golgi apparatus</location>
        <location evidence="1">trans-Golgi network</location>
    </subcellularLocation>
</comment>
<accession>A0A7D9H0B5</accession>
<reference evidence="9 10" key="1">
    <citation type="submission" date="2019-07" db="EMBL/GenBank/DDBJ databases">
        <authorList>
            <person name="Friedrich A."/>
            <person name="Schacherer J."/>
        </authorList>
    </citation>
    <scope>NUCLEOTIDE SEQUENCE [LARGE SCALE GENOMIC DNA]</scope>
</reference>
<evidence type="ECO:0000313" key="10">
    <source>
        <dbReference type="Proteomes" id="UP000478008"/>
    </source>
</evidence>
<feature type="compositionally biased region" description="Basic and acidic residues" evidence="6">
    <location>
        <begin position="634"/>
        <end position="661"/>
    </location>
</feature>
<dbReference type="GO" id="GO:0000938">
    <property type="term" value="C:GARP complex"/>
    <property type="evidence" value="ECO:0007669"/>
    <property type="project" value="TreeGrafter"/>
</dbReference>
<feature type="region of interest" description="Disordered" evidence="6">
    <location>
        <begin position="629"/>
        <end position="661"/>
    </location>
</feature>
<organism evidence="9 10">
    <name type="scientific">Dekkera bruxellensis</name>
    <name type="common">Brettanomyces custersii</name>
    <dbReference type="NCBI Taxonomy" id="5007"/>
    <lineage>
        <taxon>Eukaryota</taxon>
        <taxon>Fungi</taxon>
        <taxon>Dikarya</taxon>
        <taxon>Ascomycota</taxon>
        <taxon>Saccharomycotina</taxon>
        <taxon>Pichiomycetes</taxon>
        <taxon>Pichiales</taxon>
        <taxon>Pichiaceae</taxon>
        <taxon>Brettanomyces</taxon>
    </lineage>
</organism>
<dbReference type="GO" id="GO:0006896">
    <property type="term" value="P:Golgi to vacuole transport"/>
    <property type="evidence" value="ECO:0007669"/>
    <property type="project" value="TreeGrafter"/>
</dbReference>
<evidence type="ECO:0000256" key="6">
    <source>
        <dbReference type="SAM" id="MobiDB-lite"/>
    </source>
</evidence>
<dbReference type="GO" id="GO:0015031">
    <property type="term" value="P:protein transport"/>
    <property type="evidence" value="ECO:0007669"/>
    <property type="project" value="UniProtKB-KW"/>
</dbReference>
<dbReference type="EMBL" id="CABFWN010000001">
    <property type="protein sequence ID" value="VUG16649.1"/>
    <property type="molecule type" value="Genomic_DNA"/>
</dbReference>
<dbReference type="InterPro" id="IPR048319">
    <property type="entry name" value="Vps52_CC"/>
</dbReference>